<feature type="domain" description="Phosphotyrosine protein phosphatase I" evidence="2">
    <location>
        <begin position="4"/>
        <end position="140"/>
    </location>
</feature>
<sequence length="166" mass="18597">MKPYSVLFICTDNAIRSPMAEAMMNHFAADRFMAYSAGRQALAELHPLTLATLQHFGVTPPSPPKSWNTFLLAGAPEMDFIFTLDDATTNEVCPSWPGGALTAHWNVEDPSLRYQEMDRRKAFHDVFLFIKHRIDLLAALPMDKLAHLASQHHVQQIGQTVSPAPR</sequence>
<dbReference type="Proteomes" id="UP001198034">
    <property type="component" value="Unassembled WGS sequence"/>
</dbReference>
<dbReference type="RefSeq" id="WP_226764737.1">
    <property type="nucleotide sequence ID" value="NZ_JAJAWG010000008.1"/>
</dbReference>
<proteinExistence type="predicted"/>
<evidence type="ECO:0000256" key="1">
    <source>
        <dbReference type="ARBA" id="ARBA00022849"/>
    </source>
</evidence>
<keyword evidence="4" id="KW-1185">Reference proteome</keyword>
<evidence type="ECO:0000259" key="2">
    <source>
        <dbReference type="SMART" id="SM00226"/>
    </source>
</evidence>
<dbReference type="PANTHER" id="PTHR43428:SF1">
    <property type="entry name" value="ARSENATE REDUCTASE"/>
    <property type="match status" value="1"/>
</dbReference>
<dbReference type="Gene3D" id="3.40.50.2300">
    <property type="match status" value="1"/>
</dbReference>
<dbReference type="InterPro" id="IPR036196">
    <property type="entry name" value="Ptyr_pPase_sf"/>
</dbReference>
<comment type="caution">
    <text evidence="3">The sequence shown here is derived from an EMBL/GenBank/DDBJ whole genome shotgun (WGS) entry which is preliminary data.</text>
</comment>
<gene>
    <name evidence="3" type="ORF">LG219_12080</name>
</gene>
<reference evidence="3 4" key="1">
    <citation type="submission" date="2021-10" db="EMBL/GenBank/DDBJ databases">
        <authorList>
            <person name="Chen M."/>
        </authorList>
    </citation>
    <scope>NUCLEOTIDE SEQUENCE [LARGE SCALE GENOMIC DNA]</scope>
    <source>
        <strain evidence="3 4">H3-26</strain>
    </source>
</reference>
<evidence type="ECO:0000313" key="4">
    <source>
        <dbReference type="Proteomes" id="UP001198034"/>
    </source>
</evidence>
<dbReference type="SUPFAM" id="SSF52788">
    <property type="entry name" value="Phosphotyrosine protein phosphatases I"/>
    <property type="match status" value="1"/>
</dbReference>
<protein>
    <submittedName>
        <fullName evidence="3">Arsenate reductase ArsC</fullName>
    </submittedName>
</protein>
<dbReference type="PANTHER" id="PTHR43428">
    <property type="entry name" value="ARSENATE REDUCTASE"/>
    <property type="match status" value="1"/>
</dbReference>
<evidence type="ECO:0000313" key="3">
    <source>
        <dbReference type="EMBL" id="MCB5197007.1"/>
    </source>
</evidence>
<dbReference type="EMBL" id="JAJAWG010000008">
    <property type="protein sequence ID" value="MCB5197007.1"/>
    <property type="molecule type" value="Genomic_DNA"/>
</dbReference>
<dbReference type="CDD" id="cd16345">
    <property type="entry name" value="LMWP_ArsC"/>
    <property type="match status" value="1"/>
</dbReference>
<keyword evidence="1" id="KW-0059">Arsenical resistance</keyword>
<name>A0ABS8BMP4_9NEIS</name>
<organism evidence="3 4">
    <name type="scientific">Deefgea salmonis</name>
    <dbReference type="NCBI Taxonomy" id="2875502"/>
    <lineage>
        <taxon>Bacteria</taxon>
        <taxon>Pseudomonadati</taxon>
        <taxon>Pseudomonadota</taxon>
        <taxon>Betaproteobacteria</taxon>
        <taxon>Neisseriales</taxon>
        <taxon>Chitinibacteraceae</taxon>
        <taxon>Deefgea</taxon>
    </lineage>
</organism>
<accession>A0ABS8BMP4</accession>
<dbReference type="Pfam" id="PF01451">
    <property type="entry name" value="LMWPc"/>
    <property type="match status" value="1"/>
</dbReference>
<dbReference type="InterPro" id="IPR023485">
    <property type="entry name" value="Ptyr_pPase"/>
</dbReference>
<dbReference type="SMART" id="SM00226">
    <property type="entry name" value="LMWPc"/>
    <property type="match status" value="1"/>
</dbReference>